<sequence length="110" mass="11922">MTALSEGIHRTASPVDFGCVLVTGGTGSFGSTMVRRLLRTDVSEVRVLSRDEVVDLPTLWVHDVTNTGRGELVTLFWTHTIFDPDRPDTFAEPVEPTAAVRAGVNAEVTP</sequence>
<keyword evidence="3" id="KW-1185">Reference proteome</keyword>
<evidence type="ECO:0000313" key="3">
    <source>
        <dbReference type="Proteomes" id="UP000638648"/>
    </source>
</evidence>
<reference evidence="2" key="1">
    <citation type="submission" date="2020-10" db="EMBL/GenBank/DDBJ databases">
        <title>Sequencing the genomes of 1000 actinobacteria strains.</title>
        <authorList>
            <person name="Klenk H.-P."/>
        </authorList>
    </citation>
    <scope>NUCLEOTIDE SEQUENCE</scope>
    <source>
        <strain evidence="2">DSM 45354</strain>
    </source>
</reference>
<dbReference type="SUPFAM" id="SSF51735">
    <property type="entry name" value="NAD(P)-binding Rossmann-fold domains"/>
    <property type="match status" value="1"/>
</dbReference>
<name>A0A927RL17_9ACTN</name>
<proteinExistence type="predicted"/>
<dbReference type="InterPro" id="IPR036291">
    <property type="entry name" value="NAD(P)-bd_dom_sf"/>
</dbReference>
<dbReference type="Pfam" id="PF14667">
    <property type="entry name" value="Polysacc_synt_C"/>
    <property type="match status" value="1"/>
</dbReference>
<organism evidence="2 3">
    <name type="scientific">Actinopolymorpha pittospori</name>
    <dbReference type="NCBI Taxonomy" id="648752"/>
    <lineage>
        <taxon>Bacteria</taxon>
        <taxon>Bacillati</taxon>
        <taxon>Actinomycetota</taxon>
        <taxon>Actinomycetes</taxon>
        <taxon>Propionibacteriales</taxon>
        <taxon>Actinopolymorphaceae</taxon>
        <taxon>Actinopolymorpha</taxon>
    </lineage>
</organism>
<dbReference type="Gene3D" id="3.40.50.720">
    <property type="entry name" value="NAD(P)-binding Rossmann-like Domain"/>
    <property type="match status" value="1"/>
</dbReference>
<dbReference type="RefSeq" id="WP_337917820.1">
    <property type="nucleotide sequence ID" value="NZ_BAABJL010000039.1"/>
</dbReference>
<feature type="domain" description="Capsular polysaccharide assembling protein CapF C-terminal" evidence="1">
    <location>
        <begin position="31"/>
        <end position="90"/>
    </location>
</feature>
<accession>A0A927RL17</accession>
<comment type="caution">
    <text evidence="2">The sequence shown here is derived from an EMBL/GenBank/DDBJ whole genome shotgun (WGS) entry which is preliminary data.</text>
</comment>
<dbReference type="Proteomes" id="UP000638648">
    <property type="component" value="Unassembled WGS sequence"/>
</dbReference>
<dbReference type="EMBL" id="JADBEM010000001">
    <property type="protein sequence ID" value="MBE1607323.1"/>
    <property type="molecule type" value="Genomic_DNA"/>
</dbReference>
<dbReference type="AlphaFoldDB" id="A0A927RL17"/>
<protein>
    <submittedName>
        <fullName evidence="2">Uncharacterized protein YbjT (DUF2867 family)</fullName>
    </submittedName>
</protein>
<gene>
    <name evidence="2" type="ORF">HEB94_004171</name>
</gene>
<dbReference type="InterPro" id="IPR029303">
    <property type="entry name" value="CapF_C"/>
</dbReference>
<evidence type="ECO:0000259" key="1">
    <source>
        <dbReference type="Pfam" id="PF14667"/>
    </source>
</evidence>
<evidence type="ECO:0000313" key="2">
    <source>
        <dbReference type="EMBL" id="MBE1607323.1"/>
    </source>
</evidence>